<reference evidence="1 2" key="1">
    <citation type="submission" date="2016-10" db="EMBL/GenBank/DDBJ databases">
        <authorList>
            <person name="de Groot N.N."/>
        </authorList>
    </citation>
    <scope>NUCLEOTIDE SEQUENCE [LARGE SCALE GENOMIC DNA]</scope>
    <source>
        <strain evidence="1 2">CPCC 202699</strain>
    </source>
</reference>
<dbReference type="Proteomes" id="UP000199515">
    <property type="component" value="Unassembled WGS sequence"/>
</dbReference>
<evidence type="ECO:0000313" key="1">
    <source>
        <dbReference type="EMBL" id="SDY81430.1"/>
    </source>
</evidence>
<sequence length="131" mass="13552">MTRIDAGFGYPLGFVATSATTVGSVSANATEHHLRSLAALAVVVCAISLVTRARAGLGTATVAWALHSGFVLGRSGEIVFTDEAGIAAMVLACAGVSGILKPAAQRCVRWWKGESGRKTWGFAQVWPSPGH</sequence>
<proteinExistence type="predicted"/>
<dbReference type="OrthoDB" id="3638648at2"/>
<organism evidence="1 2">
    <name type="scientific">Amycolatopsis xylanica</name>
    <dbReference type="NCBI Taxonomy" id="589385"/>
    <lineage>
        <taxon>Bacteria</taxon>
        <taxon>Bacillati</taxon>
        <taxon>Actinomycetota</taxon>
        <taxon>Actinomycetes</taxon>
        <taxon>Pseudonocardiales</taxon>
        <taxon>Pseudonocardiaceae</taxon>
        <taxon>Amycolatopsis</taxon>
    </lineage>
</organism>
<gene>
    <name evidence="1" type="ORF">SAMN05421504_10748</name>
</gene>
<dbReference type="EMBL" id="FNON01000007">
    <property type="protein sequence ID" value="SDY81430.1"/>
    <property type="molecule type" value="Genomic_DNA"/>
</dbReference>
<keyword evidence="2" id="KW-1185">Reference proteome</keyword>
<accession>A0A1H3MY74</accession>
<dbReference type="STRING" id="589385.SAMN05421504_10748"/>
<dbReference type="AlphaFoldDB" id="A0A1H3MY74"/>
<evidence type="ECO:0000313" key="2">
    <source>
        <dbReference type="Proteomes" id="UP000199515"/>
    </source>
</evidence>
<dbReference type="RefSeq" id="WP_091294378.1">
    <property type="nucleotide sequence ID" value="NZ_FNON01000007.1"/>
</dbReference>
<protein>
    <submittedName>
        <fullName evidence="1">Uncharacterized protein</fullName>
    </submittedName>
</protein>
<name>A0A1H3MY74_9PSEU</name>